<evidence type="ECO:0000313" key="6">
    <source>
        <dbReference type="EMBL" id="CAL1711132.1"/>
    </source>
</evidence>
<keyword evidence="7" id="KW-1185">Reference proteome</keyword>
<keyword evidence="2" id="KW-0121">Carboxypeptidase</keyword>
<evidence type="ECO:0000256" key="3">
    <source>
        <dbReference type="ARBA" id="ARBA00022670"/>
    </source>
</evidence>
<sequence>MFKCQVVFSIVPGISPGPLEWKLNPVFNVYRVSDTFPNLWIVLGFPRDTQQFIYFNRTDVQRAIHAPHIEWQSCTDTSVYINRTTGGAGHDQSIPSTLSVLPNAIEKSVRTVIVHGLADFILTAEGTRIAIQNMTWNGLQGFQTPIEPESFIVDNMGAFGSFHQERNLTYVEFSFSGHMTPQFVPWAAFQTIAFLLGKRPSPSA</sequence>
<organism evidence="6 7">
    <name type="scientific">Somion occarium</name>
    <dbReference type="NCBI Taxonomy" id="3059160"/>
    <lineage>
        <taxon>Eukaryota</taxon>
        <taxon>Fungi</taxon>
        <taxon>Dikarya</taxon>
        <taxon>Basidiomycota</taxon>
        <taxon>Agaricomycotina</taxon>
        <taxon>Agaricomycetes</taxon>
        <taxon>Polyporales</taxon>
        <taxon>Cerrenaceae</taxon>
        <taxon>Somion</taxon>
    </lineage>
</organism>
<name>A0ABP1DWA9_9APHY</name>
<keyword evidence="3" id="KW-0645">Protease</keyword>
<accession>A0ABP1DWA9</accession>
<evidence type="ECO:0000256" key="1">
    <source>
        <dbReference type="ARBA" id="ARBA00009431"/>
    </source>
</evidence>
<evidence type="ECO:0000256" key="4">
    <source>
        <dbReference type="ARBA" id="ARBA00022801"/>
    </source>
</evidence>
<evidence type="ECO:0008006" key="8">
    <source>
        <dbReference type="Google" id="ProtNLM"/>
    </source>
</evidence>
<dbReference type="Pfam" id="PF00450">
    <property type="entry name" value="Peptidase_S10"/>
    <property type="match status" value="1"/>
</dbReference>
<keyword evidence="4" id="KW-0378">Hydrolase</keyword>
<dbReference type="EMBL" id="OZ037949">
    <property type="protein sequence ID" value="CAL1711132.1"/>
    <property type="molecule type" value="Genomic_DNA"/>
</dbReference>
<protein>
    <recommendedName>
        <fullName evidence="8">Serine carboxypeptidase</fullName>
    </recommendedName>
</protein>
<keyword evidence="5" id="KW-0325">Glycoprotein</keyword>
<gene>
    <name evidence="6" type="ORF">GFSPODELE1_LOCUS8190</name>
</gene>
<dbReference type="Proteomes" id="UP001497453">
    <property type="component" value="Chromosome 6"/>
</dbReference>
<evidence type="ECO:0000313" key="7">
    <source>
        <dbReference type="Proteomes" id="UP001497453"/>
    </source>
</evidence>
<comment type="similarity">
    <text evidence="1">Belongs to the peptidase S10 family.</text>
</comment>
<dbReference type="Gene3D" id="3.40.50.1820">
    <property type="entry name" value="alpha/beta hydrolase"/>
    <property type="match status" value="1"/>
</dbReference>
<dbReference type="InterPro" id="IPR029058">
    <property type="entry name" value="AB_hydrolase_fold"/>
</dbReference>
<reference evidence="7" key="1">
    <citation type="submission" date="2024-04" db="EMBL/GenBank/DDBJ databases">
        <authorList>
            <person name="Shaw F."/>
            <person name="Minotto A."/>
        </authorList>
    </citation>
    <scope>NUCLEOTIDE SEQUENCE [LARGE SCALE GENOMIC DNA]</scope>
</reference>
<evidence type="ECO:0000256" key="2">
    <source>
        <dbReference type="ARBA" id="ARBA00022645"/>
    </source>
</evidence>
<dbReference type="InterPro" id="IPR001563">
    <property type="entry name" value="Peptidase_S10"/>
</dbReference>
<evidence type="ECO:0000256" key="5">
    <source>
        <dbReference type="ARBA" id="ARBA00023180"/>
    </source>
</evidence>
<dbReference type="SUPFAM" id="SSF53474">
    <property type="entry name" value="alpha/beta-Hydrolases"/>
    <property type="match status" value="1"/>
</dbReference>
<proteinExistence type="inferred from homology"/>